<proteinExistence type="inferred from homology"/>
<feature type="region of interest" description="Disordered" evidence="16">
    <location>
        <begin position="453"/>
        <end position="472"/>
    </location>
</feature>
<evidence type="ECO:0000256" key="15">
    <source>
        <dbReference type="SAM" id="Coils"/>
    </source>
</evidence>
<dbReference type="InterPro" id="IPR002044">
    <property type="entry name" value="CBM20"/>
</dbReference>
<reference evidence="18 19" key="1">
    <citation type="journal article" date="2018" name="Plant J.">
        <title>Genome sequences of Chlorella sorokiniana UTEX 1602 and Micractinium conductrix SAG 241.80: implications to maltose excretion by a green alga.</title>
        <authorList>
            <person name="Arriola M.B."/>
            <person name="Velmurugan N."/>
            <person name="Zhang Y."/>
            <person name="Plunkett M.H."/>
            <person name="Hondzo H."/>
            <person name="Barney B.M."/>
        </authorList>
    </citation>
    <scope>NUCLEOTIDE SEQUENCE [LARGE SCALE GENOMIC DNA]</scope>
    <source>
        <strain evidence="18 19">SAG 241.80</strain>
    </source>
</reference>
<dbReference type="Pfam" id="PF01866">
    <property type="entry name" value="Diphthamide_syn"/>
    <property type="match status" value="1"/>
</dbReference>
<comment type="catalytic activity">
    <reaction evidence="14">
        <text>L-histidyl-[translation elongation factor 2] + S-adenosyl-L-methionine = 2-[(3S)-amino-3-carboxypropyl]-L-histidyl-[translation elongation factor 2] + S-methyl-5'-thioadenosine + H(+)</text>
        <dbReference type="Rhea" id="RHEA:36783"/>
        <dbReference type="Rhea" id="RHEA-COMP:9748"/>
        <dbReference type="Rhea" id="RHEA-COMP:9749"/>
        <dbReference type="ChEBI" id="CHEBI:15378"/>
        <dbReference type="ChEBI" id="CHEBI:17509"/>
        <dbReference type="ChEBI" id="CHEBI:29979"/>
        <dbReference type="ChEBI" id="CHEBI:59789"/>
        <dbReference type="ChEBI" id="CHEBI:73995"/>
        <dbReference type="EC" id="2.5.1.108"/>
    </reaction>
</comment>
<accession>A0A2P6VK10</accession>
<evidence type="ECO:0000256" key="8">
    <source>
        <dbReference type="ARBA" id="ARBA00022723"/>
    </source>
</evidence>
<comment type="cofactor">
    <cofactor evidence="1">
        <name>[4Fe-4S] cluster</name>
        <dbReference type="ChEBI" id="CHEBI:49883"/>
    </cofactor>
</comment>
<evidence type="ECO:0000256" key="4">
    <source>
        <dbReference type="ARBA" id="ARBA00012221"/>
    </source>
</evidence>
<dbReference type="SFLD" id="SFLDS00032">
    <property type="entry name" value="Radical_SAM_3-amino-3-carboxyp"/>
    <property type="match status" value="1"/>
</dbReference>
<dbReference type="PANTHER" id="PTHR10762:SF1">
    <property type="entry name" value="2-(3-AMINO-3-CARBOXYPROPYL)HISTIDINE SYNTHASE SUBUNIT 1"/>
    <property type="match status" value="1"/>
</dbReference>
<keyword evidence="7" id="KW-0949">S-adenosyl-L-methionine</keyword>
<dbReference type="STRING" id="554055.A0A2P6VK10"/>
<dbReference type="SMART" id="SM01065">
    <property type="entry name" value="CBM_2"/>
    <property type="match status" value="1"/>
</dbReference>
<keyword evidence="8" id="KW-0479">Metal-binding</keyword>
<protein>
    <recommendedName>
        <fullName evidence="5">2-(3-amino-3-carboxypropyl)histidine synthase subunit 1</fullName>
        <ecNumber evidence="4">2.5.1.108</ecNumber>
    </recommendedName>
    <alternativeName>
        <fullName evidence="12">Diphthamide biosynthesis protein 1</fullName>
    </alternativeName>
    <alternativeName>
        <fullName evidence="13">Diphtheria toxin resistance protein 1</fullName>
    </alternativeName>
    <alternativeName>
        <fullName evidence="11">S-adenosyl-L-methionine:L-histidine 3-amino-3-carboxypropyltransferase 1</fullName>
    </alternativeName>
</protein>
<dbReference type="Gene3D" id="2.60.40.10">
    <property type="entry name" value="Immunoglobulins"/>
    <property type="match status" value="1"/>
</dbReference>
<evidence type="ECO:0000256" key="14">
    <source>
        <dbReference type="ARBA" id="ARBA00048403"/>
    </source>
</evidence>
<evidence type="ECO:0000313" key="18">
    <source>
        <dbReference type="EMBL" id="PSC74408.1"/>
    </source>
</evidence>
<dbReference type="GO" id="GO:0046872">
    <property type="term" value="F:metal ion binding"/>
    <property type="evidence" value="ECO:0007669"/>
    <property type="project" value="UniProtKB-KW"/>
</dbReference>
<gene>
    <name evidence="18" type="ORF">C2E20_2221</name>
</gene>
<dbReference type="EC" id="2.5.1.108" evidence="4"/>
<feature type="compositionally biased region" description="Low complexity" evidence="16">
    <location>
        <begin position="951"/>
        <end position="975"/>
    </location>
</feature>
<evidence type="ECO:0000256" key="13">
    <source>
        <dbReference type="ARBA" id="ARBA00032789"/>
    </source>
</evidence>
<keyword evidence="9" id="KW-0408">Iron</keyword>
<keyword evidence="19" id="KW-1185">Reference proteome</keyword>
<dbReference type="EMBL" id="LHPF02000004">
    <property type="protein sequence ID" value="PSC74408.1"/>
    <property type="molecule type" value="Genomic_DNA"/>
</dbReference>
<evidence type="ECO:0000256" key="10">
    <source>
        <dbReference type="ARBA" id="ARBA00023014"/>
    </source>
</evidence>
<dbReference type="Gene3D" id="3.40.50.11850">
    <property type="entry name" value="Diphthamide synthesis DPH1/DPH2 domain 2"/>
    <property type="match status" value="1"/>
</dbReference>
<keyword evidence="6" id="KW-0808">Transferase</keyword>
<dbReference type="InterPro" id="IPR013783">
    <property type="entry name" value="Ig-like_fold"/>
</dbReference>
<feature type="compositionally biased region" description="Low complexity" evidence="16">
    <location>
        <begin position="933"/>
        <end position="944"/>
    </location>
</feature>
<evidence type="ECO:0000259" key="17">
    <source>
        <dbReference type="PROSITE" id="PS51166"/>
    </source>
</evidence>
<dbReference type="Gene3D" id="3.40.50.11840">
    <property type="entry name" value="Diphthamide synthesis DPH1/DPH2 domain 1"/>
    <property type="match status" value="1"/>
</dbReference>
<dbReference type="InterPro" id="IPR013784">
    <property type="entry name" value="Carb-bd-like_fold"/>
</dbReference>
<dbReference type="SUPFAM" id="SSF49452">
    <property type="entry name" value="Starch-binding domain-like"/>
    <property type="match status" value="1"/>
</dbReference>
<comment type="caution">
    <text evidence="18">The sequence shown here is derived from an EMBL/GenBank/DDBJ whole genome shotgun (WGS) entry which is preliminary data.</text>
</comment>
<evidence type="ECO:0000313" key="19">
    <source>
        <dbReference type="Proteomes" id="UP000239649"/>
    </source>
</evidence>
<dbReference type="GO" id="GO:0051536">
    <property type="term" value="F:iron-sulfur cluster binding"/>
    <property type="evidence" value="ECO:0007669"/>
    <property type="project" value="UniProtKB-KW"/>
</dbReference>
<feature type="region of interest" description="Disordered" evidence="16">
    <location>
        <begin position="1077"/>
        <end position="1113"/>
    </location>
</feature>
<evidence type="ECO:0000256" key="3">
    <source>
        <dbReference type="ARBA" id="ARBA00010173"/>
    </source>
</evidence>
<evidence type="ECO:0000256" key="6">
    <source>
        <dbReference type="ARBA" id="ARBA00022679"/>
    </source>
</evidence>
<dbReference type="Proteomes" id="UP000239649">
    <property type="component" value="Unassembled WGS sequence"/>
</dbReference>
<dbReference type="FunFam" id="3.40.50.11850:FF:000002">
    <property type="entry name" value="2-(3-amino-3-carboxypropyl)histidine synthase subunit 1"/>
    <property type="match status" value="1"/>
</dbReference>
<feature type="coiled-coil region" evidence="15">
    <location>
        <begin position="780"/>
        <end position="828"/>
    </location>
</feature>
<feature type="region of interest" description="Disordered" evidence="16">
    <location>
        <begin position="916"/>
        <end position="981"/>
    </location>
</feature>
<feature type="compositionally biased region" description="Low complexity" evidence="16">
    <location>
        <begin position="1104"/>
        <end position="1113"/>
    </location>
</feature>
<dbReference type="PANTHER" id="PTHR10762">
    <property type="entry name" value="DIPHTHAMIDE BIOSYNTHESIS PROTEIN"/>
    <property type="match status" value="1"/>
</dbReference>
<dbReference type="GO" id="GO:0017183">
    <property type="term" value="P:protein histidyl modification to diphthamide"/>
    <property type="evidence" value="ECO:0007669"/>
    <property type="project" value="UniProtKB-UniPathway"/>
</dbReference>
<dbReference type="Gene3D" id="3.40.50.11860">
    <property type="entry name" value="Diphthamide synthesis DPH1/DPH2 domain 3"/>
    <property type="match status" value="1"/>
</dbReference>
<evidence type="ECO:0000256" key="11">
    <source>
        <dbReference type="ARBA" id="ARBA00031690"/>
    </source>
</evidence>
<comment type="similarity">
    <text evidence="3">Belongs to the DPH1/DPH2 family. DPH1 subfamily.</text>
</comment>
<dbReference type="UniPathway" id="UPA00559"/>
<dbReference type="InterPro" id="IPR042265">
    <property type="entry name" value="DPH1/DPH2_3"/>
</dbReference>
<organism evidence="18 19">
    <name type="scientific">Micractinium conductrix</name>
    <dbReference type="NCBI Taxonomy" id="554055"/>
    <lineage>
        <taxon>Eukaryota</taxon>
        <taxon>Viridiplantae</taxon>
        <taxon>Chlorophyta</taxon>
        <taxon>core chlorophytes</taxon>
        <taxon>Trebouxiophyceae</taxon>
        <taxon>Chlorellales</taxon>
        <taxon>Chlorellaceae</taxon>
        <taxon>Chlorella clade</taxon>
        <taxon>Micractinium</taxon>
    </lineage>
</organism>
<dbReference type="InterPro" id="IPR042263">
    <property type="entry name" value="DPH1/DPH2_1"/>
</dbReference>
<dbReference type="CDD" id="cd05467">
    <property type="entry name" value="CBM20"/>
    <property type="match status" value="1"/>
</dbReference>
<evidence type="ECO:0000256" key="7">
    <source>
        <dbReference type="ARBA" id="ARBA00022691"/>
    </source>
</evidence>
<keyword evidence="15" id="KW-0175">Coiled coil</keyword>
<dbReference type="AlphaFoldDB" id="A0A2P6VK10"/>
<dbReference type="InterPro" id="IPR042264">
    <property type="entry name" value="DPH1/DPH2_2"/>
</dbReference>
<feature type="region of interest" description="Disordered" evidence="16">
    <location>
        <begin position="540"/>
        <end position="602"/>
    </location>
</feature>
<feature type="domain" description="CBM20" evidence="17">
    <location>
        <begin position="652"/>
        <end position="756"/>
    </location>
</feature>
<evidence type="ECO:0000256" key="9">
    <source>
        <dbReference type="ARBA" id="ARBA00023004"/>
    </source>
</evidence>
<dbReference type="OrthoDB" id="1649088at2759"/>
<evidence type="ECO:0000256" key="1">
    <source>
        <dbReference type="ARBA" id="ARBA00001966"/>
    </source>
</evidence>
<comment type="pathway">
    <text evidence="2">Protein modification; peptidyl-diphthamide biosynthesis.</text>
</comment>
<evidence type="ECO:0000256" key="12">
    <source>
        <dbReference type="ARBA" id="ARBA00032574"/>
    </source>
</evidence>
<dbReference type="InterPro" id="IPR016435">
    <property type="entry name" value="DPH1/DPH2"/>
</dbReference>
<dbReference type="PROSITE" id="PS51166">
    <property type="entry name" value="CBM20"/>
    <property type="match status" value="1"/>
</dbReference>
<feature type="compositionally biased region" description="Basic and acidic residues" evidence="16">
    <location>
        <begin position="1"/>
        <end position="12"/>
    </location>
</feature>
<dbReference type="Pfam" id="PF00686">
    <property type="entry name" value="CBM_20"/>
    <property type="match status" value="1"/>
</dbReference>
<dbReference type="GO" id="GO:2001070">
    <property type="term" value="F:starch binding"/>
    <property type="evidence" value="ECO:0007669"/>
    <property type="project" value="InterPro"/>
</dbReference>
<keyword evidence="10" id="KW-0411">Iron-sulfur</keyword>
<evidence type="ECO:0000256" key="16">
    <source>
        <dbReference type="SAM" id="MobiDB-lite"/>
    </source>
</evidence>
<dbReference type="FunFam" id="3.40.50.11860:FF:000002">
    <property type="entry name" value="2-(3-amino-3-carboxypropyl)histidine synthase subunit 1"/>
    <property type="match status" value="1"/>
</dbReference>
<feature type="compositionally biased region" description="Low complexity" evidence="16">
    <location>
        <begin position="577"/>
        <end position="588"/>
    </location>
</feature>
<evidence type="ECO:0000256" key="5">
    <source>
        <dbReference type="ARBA" id="ARBA00021915"/>
    </source>
</evidence>
<dbReference type="GO" id="GO:0090560">
    <property type="term" value="F:2-(3-amino-3-carboxypropyl)histidine synthase activity"/>
    <property type="evidence" value="ECO:0007669"/>
    <property type="project" value="UniProtKB-EC"/>
</dbReference>
<feature type="region of interest" description="Disordered" evidence="16">
    <location>
        <begin position="1"/>
        <end position="21"/>
    </location>
</feature>
<name>A0A2P6VK10_9CHLO</name>
<dbReference type="FunFam" id="3.40.50.11840:FF:000001">
    <property type="entry name" value="2-(3-amino-3-carboxypropyl)histidine synthase subunit 1"/>
    <property type="match status" value="1"/>
</dbReference>
<evidence type="ECO:0000256" key="2">
    <source>
        <dbReference type="ARBA" id="ARBA00005156"/>
    </source>
</evidence>
<dbReference type="NCBIfam" id="TIGR00322">
    <property type="entry name" value="diphth2_R"/>
    <property type="match status" value="1"/>
</dbReference>
<sequence>MEEKQQSDEPQRFRGARAASQPAAAAAATAAAAASGSELVPAAGSAPRAPVVVRRVVGQQVPADILHNEALNAAIAILPANYNFEIHKTVWRLRQTGARSVALQFPEGLLLYACVIADILEGFAGVEQTFIMGDVTFGACCVDDYSAAALGADFLVHYGHSCLVPVDVTSMPCLYVFVDIQMDTQHLVETVRHNFPAGSRLVLAGTIQFASCLQSARQQLAAEYPSITVPQSRPLSPGEVLGCTAPRISGEHDALVFVADGRFHLEAIMIANPHLPAYRYDPYARLLTRERYDHEGMQAARRAAIEAAAGAQRWGLVLGTLGRQGNPRILAQLQQLLEARGRHFVTVLLSEVSPPKLAALSQGVDAWVQIACPRLSIDWGEGFTLPTLNPYEAVVALGEVPGWWEEGVSYPMDYYASDGGAAVAAAGSHGPGKGLRSLERGVAGGSGSVRRLLRGGPAGRSPLTEPSSLQGDVAPAAAATTAASTNGTAQHHLNSVAAAPRADNGADFGADYEGAPGTPEERLASSSELLRMVLQRRQQRLARQHEAAAAAGVPVPAPPPHAAQQAQAAPPSPPPQQQGLPQQQGPPARYANGSSSSPSGVLNGYVAPPAAAPAAPAPPAPVPAGANGSAALVPAPANDTRALRAAQREELGAPRKLATVRFWLKFKAEWGQRLKVVGSHEELGAWILAKAPELKWSEGDQWHTTVELPAGGVIEYKYVLLDHGGHHAVAWQEGNNSVLAVRGNDDLVEVFDNWGGAPGAKLVADGGEPVTRENRLLSWASEMEAQLVSQRQDLRRAHMELAASREEAREARLEAQQLRSLLMAANEETLDARADAQNLKGQLAAAQMERAETLSMLTHARALNEALQTQLEDTTAAFQEALKTASEILGQIDEVSGSPTAAAASSGAATAGGLDAVHLPHQRPGSPSGDSGAAQELPAEAAPRPAEEAARVAPAAAAPAAAPPAAQEAQPAAAATRSGLNGSSAVVGAPVNGSGAGVNGSSAGSSSVEASPSSSTATAVLSAPAAAEPEAAGKPAAVAAAEAEEAAAELKQKHEVLAAAEPQAAAVQPAPAVEHVPAVATGRKGRTPAVAGGAKRGRKKRSGKTTATRSKAR</sequence>